<evidence type="ECO:0000313" key="1">
    <source>
        <dbReference type="EMBL" id="BBO23935.1"/>
    </source>
</evidence>
<dbReference type="AlphaFoldDB" id="A0A809RHH8"/>
<dbReference type="EMBL" id="AP021858">
    <property type="protein sequence ID" value="BBO23935.1"/>
    <property type="molecule type" value="Genomic_DNA"/>
</dbReference>
<sequence>MRNPFQRKKRTAILREIAQQLTAPQRYALELPGVPPGGLPYNVYDQMEGDSMIQTALTVKKLGVLAAPYKLIPASESAEGRRIAEFVETAFERMVGSPHTVLLQAMDAFSKGWSVQELVFEANEGRIWLKGVRPKDPSLFGLDVDEFGNIRSLRLQLPGESPEDLPRGKFVVYLNRPGYGRPKGRSDLDAAHKHWKVKNTLLAAWGLHLERFASPTVLGKFERGLSAEEQAAILSALQDLAKRSAIIYPEEITVDTLGGQKEASTGFMEAVEFHNREMVRSILGQTLTTDEGKRVGSLALGKVHLQVLLLQLEAVRRELADTVMTEQVIRPLVELNFGKAELPRFEFEPTLLSAFASGDIA</sequence>
<organism evidence="1 2">
    <name type="scientific">Candidatus Nitrosymbiomonas proteolyticus</name>
    <dbReference type="NCBI Taxonomy" id="2608984"/>
    <lineage>
        <taxon>Bacteria</taxon>
        <taxon>Bacillati</taxon>
        <taxon>Armatimonadota</taxon>
        <taxon>Armatimonadota incertae sedis</taxon>
        <taxon>Candidatus Nitrosymbiomonas</taxon>
    </lineage>
</organism>
<name>A0A809RHH8_9BACT</name>
<protein>
    <recommendedName>
        <fullName evidence="3">DUF935 family protein</fullName>
    </recommendedName>
</protein>
<reference evidence="1" key="1">
    <citation type="journal article" name="DNA Res.">
        <title>The physiological potential of anammox bacteria as revealed by their core genome structure.</title>
        <authorList>
            <person name="Okubo T."/>
            <person name="Toyoda A."/>
            <person name="Fukuhara K."/>
            <person name="Uchiyama I."/>
            <person name="Harigaya Y."/>
            <person name="Kuroiwa M."/>
            <person name="Suzuki T."/>
            <person name="Murakami Y."/>
            <person name="Suwa Y."/>
            <person name="Takami H."/>
        </authorList>
    </citation>
    <scope>NUCLEOTIDE SEQUENCE</scope>
    <source>
        <strain evidence="1">317325-2</strain>
    </source>
</reference>
<accession>A0A809RHH8</accession>
<gene>
    <name evidence="1" type="ORF">NPRO_15300</name>
</gene>
<evidence type="ECO:0000313" key="2">
    <source>
        <dbReference type="Proteomes" id="UP000662873"/>
    </source>
</evidence>
<evidence type="ECO:0008006" key="3">
    <source>
        <dbReference type="Google" id="ProtNLM"/>
    </source>
</evidence>
<dbReference type="KEGG" id="npy:NPRO_15300"/>
<dbReference type="Pfam" id="PF06074">
    <property type="entry name" value="Portal_Mu"/>
    <property type="match status" value="1"/>
</dbReference>
<dbReference type="InterPro" id="IPR009279">
    <property type="entry name" value="Portal_Mu"/>
</dbReference>
<dbReference type="Proteomes" id="UP000662873">
    <property type="component" value="Chromosome"/>
</dbReference>
<proteinExistence type="predicted"/>